<protein>
    <recommendedName>
        <fullName evidence="3">DUF5348 domain-containing protein</fullName>
    </recommendedName>
</protein>
<dbReference type="AlphaFoldDB" id="A0A848D1H6"/>
<gene>
    <name evidence="1" type="ORF">HF838_23085</name>
</gene>
<organism evidence="1 2">
    <name type="scientific">Aneurinibacillus aneurinilyticus</name>
    <name type="common">Bacillus aneurinolyticus</name>
    <dbReference type="NCBI Taxonomy" id="1391"/>
    <lineage>
        <taxon>Bacteria</taxon>
        <taxon>Bacillati</taxon>
        <taxon>Bacillota</taxon>
        <taxon>Bacilli</taxon>
        <taxon>Bacillales</taxon>
        <taxon>Paenibacillaceae</taxon>
        <taxon>Aneurinibacillus group</taxon>
        <taxon>Aneurinibacillus</taxon>
    </lineage>
</organism>
<dbReference type="EMBL" id="JABAGO010000065">
    <property type="protein sequence ID" value="NMF01092.1"/>
    <property type="molecule type" value="Genomic_DNA"/>
</dbReference>
<dbReference type="Proteomes" id="UP000561326">
    <property type="component" value="Unassembled WGS sequence"/>
</dbReference>
<evidence type="ECO:0000313" key="2">
    <source>
        <dbReference type="Proteomes" id="UP000561326"/>
    </source>
</evidence>
<evidence type="ECO:0008006" key="3">
    <source>
        <dbReference type="Google" id="ProtNLM"/>
    </source>
</evidence>
<evidence type="ECO:0000313" key="1">
    <source>
        <dbReference type="EMBL" id="NMF01092.1"/>
    </source>
</evidence>
<name>A0A848D1H6_ANEAE</name>
<sequence>MICRVVLGDIAYRGETYTAIREIYHDGVWKLVFIKENERIVMLVY</sequence>
<comment type="caution">
    <text evidence="1">The sequence shown here is derived from an EMBL/GenBank/DDBJ whole genome shotgun (WGS) entry which is preliminary data.</text>
</comment>
<accession>A0A848D1H6</accession>
<reference evidence="1 2" key="1">
    <citation type="submission" date="2020-04" db="EMBL/GenBank/DDBJ databases">
        <authorList>
            <person name="Hitch T.C.A."/>
            <person name="Wylensek D."/>
            <person name="Clavel T."/>
        </authorList>
    </citation>
    <scope>NUCLEOTIDE SEQUENCE [LARGE SCALE GENOMIC DNA]</scope>
    <source>
        <strain evidence="1 2">WB01_D5_05</strain>
    </source>
</reference>
<dbReference type="RefSeq" id="WP_021623877.1">
    <property type="nucleotide sequence ID" value="NZ_CABKST010000238.1"/>
</dbReference>
<dbReference type="GeneID" id="92842194"/>
<proteinExistence type="predicted"/>